<feature type="transmembrane region" description="Helical" evidence="8">
    <location>
        <begin position="251"/>
        <end position="269"/>
    </location>
</feature>
<feature type="domain" description="Citrate transporter-like" evidence="9">
    <location>
        <begin position="17"/>
        <end position="371"/>
    </location>
</feature>
<keyword evidence="3" id="KW-0813">Transport</keyword>
<evidence type="ECO:0000256" key="7">
    <source>
        <dbReference type="ARBA" id="ARBA00023136"/>
    </source>
</evidence>
<dbReference type="AlphaFoldDB" id="A0A5J4LPU0"/>
<evidence type="ECO:0000256" key="3">
    <source>
        <dbReference type="ARBA" id="ARBA00022448"/>
    </source>
</evidence>
<evidence type="ECO:0000256" key="4">
    <source>
        <dbReference type="ARBA" id="ARBA00022475"/>
    </source>
</evidence>
<dbReference type="GO" id="GO:0015105">
    <property type="term" value="F:arsenite transmembrane transporter activity"/>
    <property type="evidence" value="ECO:0007669"/>
    <property type="project" value="InterPro"/>
</dbReference>
<dbReference type="PANTHER" id="PTHR43568:SF1">
    <property type="entry name" value="P PROTEIN"/>
    <property type="match status" value="1"/>
</dbReference>
<evidence type="ECO:0000256" key="2">
    <source>
        <dbReference type="ARBA" id="ARBA00009843"/>
    </source>
</evidence>
<accession>A0A5J4LPU0</accession>
<name>A0A5J4LPU0_9ACTN</name>
<keyword evidence="6 8" id="KW-1133">Transmembrane helix</keyword>
<feature type="transmembrane region" description="Helical" evidence="8">
    <location>
        <begin position="405"/>
        <end position="426"/>
    </location>
</feature>
<dbReference type="GeneID" id="96750149"/>
<feature type="transmembrane region" description="Helical" evidence="8">
    <location>
        <begin position="228"/>
        <end position="245"/>
    </location>
</feature>
<gene>
    <name evidence="10" type="ORF">San01_60980</name>
</gene>
<reference evidence="10 11" key="1">
    <citation type="submission" date="2019-10" db="EMBL/GenBank/DDBJ databases">
        <title>Whole genome shotgun sequence of Streptomyces angustmyceticus NBRC 3934.</title>
        <authorList>
            <person name="Hosoyama A."/>
            <person name="Ichikawa N."/>
            <person name="Kimura A."/>
            <person name="Kitahashi Y."/>
            <person name="Komaki H."/>
            <person name="Uohara A."/>
        </authorList>
    </citation>
    <scope>NUCLEOTIDE SEQUENCE [LARGE SCALE GENOMIC DNA]</scope>
    <source>
        <strain evidence="10 11">NBRC 3934</strain>
    </source>
</reference>
<feature type="transmembrane region" description="Helical" evidence="8">
    <location>
        <begin position="29"/>
        <end position="51"/>
    </location>
</feature>
<feature type="transmembrane region" description="Helical" evidence="8">
    <location>
        <begin position="281"/>
        <end position="298"/>
    </location>
</feature>
<proteinExistence type="inferred from homology"/>
<dbReference type="PRINTS" id="PR00758">
    <property type="entry name" value="ARSENICPUMP"/>
</dbReference>
<protein>
    <submittedName>
        <fullName evidence="10">Membrane protein</fullName>
    </submittedName>
</protein>
<evidence type="ECO:0000256" key="5">
    <source>
        <dbReference type="ARBA" id="ARBA00022692"/>
    </source>
</evidence>
<dbReference type="PANTHER" id="PTHR43568">
    <property type="entry name" value="P PROTEIN"/>
    <property type="match status" value="1"/>
</dbReference>
<dbReference type="CDD" id="cd01116">
    <property type="entry name" value="P_permease"/>
    <property type="match status" value="1"/>
</dbReference>
<organism evidence="10 11">
    <name type="scientific">Streptomyces angustmyceticus</name>
    <dbReference type="NCBI Taxonomy" id="285578"/>
    <lineage>
        <taxon>Bacteria</taxon>
        <taxon>Bacillati</taxon>
        <taxon>Actinomycetota</taxon>
        <taxon>Actinomycetes</taxon>
        <taxon>Kitasatosporales</taxon>
        <taxon>Streptomycetaceae</taxon>
        <taxon>Streptomyces</taxon>
    </lineage>
</organism>
<dbReference type="RefSeq" id="WP_086716356.1">
    <property type="nucleotide sequence ID" value="NZ_BLAG01000020.1"/>
</dbReference>
<comment type="subcellular location">
    <subcellularLocation>
        <location evidence="1">Cell membrane</location>
        <topology evidence="1">Multi-pass membrane protein</topology>
    </subcellularLocation>
</comment>
<evidence type="ECO:0000256" key="8">
    <source>
        <dbReference type="SAM" id="Phobius"/>
    </source>
</evidence>
<keyword evidence="4" id="KW-1003">Cell membrane</keyword>
<comment type="caution">
    <text evidence="10">The sequence shown here is derived from an EMBL/GenBank/DDBJ whole genome shotgun (WGS) entry which is preliminary data.</text>
</comment>
<evidence type="ECO:0000256" key="1">
    <source>
        <dbReference type="ARBA" id="ARBA00004651"/>
    </source>
</evidence>
<dbReference type="InterPro" id="IPR051475">
    <property type="entry name" value="Diverse_Ion_Transporter"/>
</dbReference>
<evidence type="ECO:0000259" key="9">
    <source>
        <dbReference type="Pfam" id="PF03600"/>
    </source>
</evidence>
<feature type="transmembrane region" description="Helical" evidence="8">
    <location>
        <begin position="57"/>
        <end position="75"/>
    </location>
</feature>
<dbReference type="GO" id="GO:0005886">
    <property type="term" value="C:plasma membrane"/>
    <property type="evidence" value="ECO:0007669"/>
    <property type="project" value="UniProtKB-SubCell"/>
</dbReference>
<comment type="similarity">
    <text evidence="2">Belongs to the CitM (TC 2.A.11) transporter family.</text>
</comment>
<dbReference type="InterPro" id="IPR004680">
    <property type="entry name" value="Cit_transptr-like_dom"/>
</dbReference>
<feature type="transmembrane region" description="Helical" evidence="8">
    <location>
        <begin position="177"/>
        <end position="200"/>
    </location>
</feature>
<dbReference type="InterPro" id="IPR000802">
    <property type="entry name" value="Arsenical_pump_ArsB"/>
</dbReference>
<dbReference type="EMBL" id="BLAG01000020">
    <property type="protein sequence ID" value="GES33610.1"/>
    <property type="molecule type" value="Genomic_DNA"/>
</dbReference>
<feature type="transmembrane region" description="Helical" evidence="8">
    <location>
        <begin position="6"/>
        <end position="22"/>
    </location>
</feature>
<dbReference type="Pfam" id="PF03600">
    <property type="entry name" value="CitMHS"/>
    <property type="match status" value="1"/>
</dbReference>
<keyword evidence="7 8" id="KW-0472">Membrane</keyword>
<dbReference type="OrthoDB" id="9809303at2"/>
<sequence>MNNWHSWAAIAVFVGAYALIISEKIHRVAVALGGAGLMLVVGATDDASAFYSAESGIDWNVIFLLMGMMMIVGVLKKTGLFEYLAIWSVKRARAKPFRVMVMLVVITAAASALLDNVTTVLLIAPVTLLVCERLALPAAPFLIAEVLASNIGGTATLVGDPPNIIIASRAGLTFNDFLVHLAPLSAILVVVLVALCRVMFRKTFVYDEDRAAEIMALEEREAIKNPRLLIQGLVVLALVVAGFVLHPVLHYAPSVVALLGAGLLVAISSAQTSEVLGEVEWPTLAFFAGLFVMIGGLIDTGVINEVSKGLAHAIGSNELGGSLTLLSASAVLSGVVDNIPYVATMAPITSDLVHNMGGGSDHVMWWALALGADLGGNATAIGASANVVVLGIAERNRQPISFWQFTKYGLIVTAVTVTLSLAYVWLRYFALA</sequence>
<evidence type="ECO:0000313" key="10">
    <source>
        <dbReference type="EMBL" id="GES33610.1"/>
    </source>
</evidence>
<feature type="transmembrane region" description="Helical" evidence="8">
    <location>
        <begin position="96"/>
        <end position="114"/>
    </location>
</feature>
<evidence type="ECO:0000313" key="11">
    <source>
        <dbReference type="Proteomes" id="UP000325598"/>
    </source>
</evidence>
<keyword evidence="11" id="KW-1185">Reference proteome</keyword>
<dbReference type="Proteomes" id="UP000325598">
    <property type="component" value="Unassembled WGS sequence"/>
</dbReference>
<evidence type="ECO:0000256" key="6">
    <source>
        <dbReference type="ARBA" id="ARBA00022989"/>
    </source>
</evidence>
<keyword evidence="5 8" id="KW-0812">Transmembrane</keyword>
<feature type="transmembrane region" description="Helical" evidence="8">
    <location>
        <begin position="363"/>
        <end position="393"/>
    </location>
</feature>